<keyword evidence="7" id="KW-0472">Membrane</keyword>
<evidence type="ECO:0000256" key="6">
    <source>
        <dbReference type="ARBA" id="ARBA00022989"/>
    </source>
</evidence>
<feature type="region of interest" description="Disordered" evidence="9">
    <location>
        <begin position="849"/>
        <end position="872"/>
    </location>
</feature>
<comment type="caution">
    <text evidence="11">The sequence shown here is derived from an EMBL/GenBank/DDBJ whole genome shotgun (WGS) entry which is preliminary data.</text>
</comment>
<dbReference type="SMART" id="SM00184">
    <property type="entry name" value="RING"/>
    <property type="match status" value="1"/>
</dbReference>
<dbReference type="EMBL" id="JAFCIX010000335">
    <property type="protein sequence ID" value="KAH6594429.1"/>
    <property type="molecule type" value="Genomic_DNA"/>
</dbReference>
<feature type="region of interest" description="Disordered" evidence="9">
    <location>
        <begin position="85"/>
        <end position="123"/>
    </location>
</feature>
<dbReference type="PANTHER" id="PTHR47168">
    <property type="entry name" value="RING ZINC FINGER DOMAIN SUPERFAMILY PROTEIN-RELATED"/>
    <property type="match status" value="1"/>
</dbReference>
<feature type="compositionally biased region" description="Polar residues" evidence="9">
    <location>
        <begin position="673"/>
        <end position="683"/>
    </location>
</feature>
<feature type="compositionally biased region" description="Low complexity" evidence="9">
    <location>
        <begin position="13"/>
        <end position="24"/>
    </location>
</feature>
<feature type="compositionally biased region" description="Basic and acidic residues" evidence="9">
    <location>
        <begin position="25"/>
        <end position="41"/>
    </location>
</feature>
<reference evidence="11 12" key="1">
    <citation type="submission" date="2021-02" db="EMBL/GenBank/DDBJ databases">
        <title>Variation within the Batrachochytrium salamandrivorans European outbreak.</title>
        <authorList>
            <person name="Kelly M."/>
            <person name="Pasmans F."/>
            <person name="Shea T.P."/>
            <person name="Munoz J.F."/>
            <person name="Carranza S."/>
            <person name="Cuomo C.A."/>
            <person name="Martel A."/>
        </authorList>
    </citation>
    <scope>NUCLEOTIDE SEQUENCE [LARGE SCALE GENOMIC DNA]</scope>
    <source>
        <strain evidence="11 12">AMFP18/2</strain>
    </source>
</reference>
<gene>
    <name evidence="11" type="ORF">BASA50_006676</name>
</gene>
<evidence type="ECO:0000313" key="11">
    <source>
        <dbReference type="EMBL" id="KAH6594429.1"/>
    </source>
</evidence>
<accession>A0ABQ8FC98</accession>
<keyword evidence="2" id="KW-0812">Transmembrane</keyword>
<evidence type="ECO:0000256" key="3">
    <source>
        <dbReference type="ARBA" id="ARBA00022723"/>
    </source>
</evidence>
<keyword evidence="6" id="KW-1133">Transmembrane helix</keyword>
<evidence type="ECO:0000256" key="7">
    <source>
        <dbReference type="ARBA" id="ARBA00023136"/>
    </source>
</evidence>
<feature type="compositionally biased region" description="Low complexity" evidence="9">
    <location>
        <begin position="658"/>
        <end position="667"/>
    </location>
</feature>
<dbReference type="Proteomes" id="UP001648503">
    <property type="component" value="Unassembled WGS sequence"/>
</dbReference>
<keyword evidence="4 8" id="KW-0863">Zinc-finger</keyword>
<feature type="compositionally biased region" description="Polar residues" evidence="9">
    <location>
        <begin position="43"/>
        <end position="54"/>
    </location>
</feature>
<keyword evidence="5" id="KW-0862">Zinc</keyword>
<feature type="region of interest" description="Disordered" evidence="9">
    <location>
        <begin position="639"/>
        <end position="694"/>
    </location>
</feature>
<feature type="compositionally biased region" description="Polar residues" evidence="9">
    <location>
        <begin position="86"/>
        <end position="95"/>
    </location>
</feature>
<name>A0ABQ8FC98_9FUNG</name>
<organism evidence="11 12">
    <name type="scientific">Batrachochytrium salamandrivorans</name>
    <dbReference type="NCBI Taxonomy" id="1357716"/>
    <lineage>
        <taxon>Eukaryota</taxon>
        <taxon>Fungi</taxon>
        <taxon>Fungi incertae sedis</taxon>
        <taxon>Chytridiomycota</taxon>
        <taxon>Chytridiomycota incertae sedis</taxon>
        <taxon>Chytridiomycetes</taxon>
        <taxon>Rhizophydiales</taxon>
        <taxon>Rhizophydiales incertae sedis</taxon>
        <taxon>Batrachochytrium</taxon>
    </lineage>
</organism>
<evidence type="ECO:0000256" key="9">
    <source>
        <dbReference type="SAM" id="MobiDB-lite"/>
    </source>
</evidence>
<feature type="compositionally biased region" description="Polar residues" evidence="9">
    <location>
        <begin position="316"/>
        <end position="331"/>
    </location>
</feature>
<dbReference type="PANTHER" id="PTHR47168:SF1">
    <property type="entry name" value="OS02G0798600 PROTEIN"/>
    <property type="match status" value="1"/>
</dbReference>
<evidence type="ECO:0000256" key="4">
    <source>
        <dbReference type="ARBA" id="ARBA00022771"/>
    </source>
</evidence>
<feature type="compositionally biased region" description="Polar residues" evidence="9">
    <location>
        <begin position="1"/>
        <end position="11"/>
    </location>
</feature>
<evidence type="ECO:0000256" key="8">
    <source>
        <dbReference type="PROSITE-ProRule" id="PRU00175"/>
    </source>
</evidence>
<proteinExistence type="predicted"/>
<dbReference type="InterPro" id="IPR013083">
    <property type="entry name" value="Znf_RING/FYVE/PHD"/>
</dbReference>
<feature type="compositionally biased region" description="Acidic residues" evidence="9">
    <location>
        <begin position="111"/>
        <end position="123"/>
    </location>
</feature>
<dbReference type="Gene3D" id="3.30.40.10">
    <property type="entry name" value="Zinc/RING finger domain, C3HC4 (zinc finger)"/>
    <property type="match status" value="1"/>
</dbReference>
<evidence type="ECO:0000256" key="1">
    <source>
        <dbReference type="ARBA" id="ARBA00004167"/>
    </source>
</evidence>
<protein>
    <recommendedName>
        <fullName evidence="10">RING-type domain-containing protein</fullName>
    </recommendedName>
</protein>
<feature type="region of interest" description="Disordered" evidence="9">
    <location>
        <begin position="717"/>
        <end position="813"/>
    </location>
</feature>
<feature type="compositionally biased region" description="Low complexity" evidence="9">
    <location>
        <begin position="389"/>
        <end position="412"/>
    </location>
</feature>
<feature type="region of interest" description="Disordered" evidence="9">
    <location>
        <begin position="383"/>
        <end position="452"/>
    </location>
</feature>
<feature type="compositionally biased region" description="Basic and acidic residues" evidence="9">
    <location>
        <begin position="849"/>
        <end position="859"/>
    </location>
</feature>
<feature type="compositionally biased region" description="Basic and acidic residues" evidence="9">
    <location>
        <begin position="96"/>
        <end position="110"/>
    </location>
</feature>
<dbReference type="Pfam" id="PF13639">
    <property type="entry name" value="zf-RING_2"/>
    <property type="match status" value="1"/>
</dbReference>
<feature type="compositionally biased region" description="Polar residues" evidence="9">
    <location>
        <begin position="418"/>
        <end position="448"/>
    </location>
</feature>
<evidence type="ECO:0000259" key="10">
    <source>
        <dbReference type="PROSITE" id="PS50089"/>
    </source>
</evidence>
<sequence>MGNRLSTGRDPQQQEQQEQQQQQESHTHQDHLQSEPYDHHPPQQRTPGVTPQSTQRARLLRRQLLPVNPLVPTSVLRFLGLRERSTGSSTTFQNEQRLENNLHDQDHNMDGDDDDDGGEGGEEEEVVVVVDSDDVHVRSLLPPHVTLSGSVVAADASTMGSHPYDDNTASSARSGMPLPVRLGVSQRRSMRPLLASQQSRMSMRSVTNTVGGAMQSFPAGVSLGAVHADNVIDMDVSDDTDVIVSGSGLGLPSITVLPSAATTTTTTTTAVSNSTTIMRETVDVSHSILPSAPTIQSAMDTGPDDHDSHMLGSDEQPLNSHSIPETSQDTQSAESSGNSSSSSSDDTSGPEPGPGEGGLLDGALQHLLRAILSTLPPHLIPGAVIQPPSTTGTGITGATTTTTGTTTTTSSSEADPSHITNQSSSSSGPRELSDASNTQATPPSTQSPARRPPLVILALRAPQADTAAAPPLPGNSTTSIPDDAVHDATTPSTPAVPASSTTAESTQTEQLQPPPHSPWIIYVMSQGGDLLMRIGTSGTATTAVEGNEGISLSRVSLSQQRSPPLVPTMPYPSTAGLSEHHQATPDIGGGGGGVAAASASEGGTRSGRQSVESSLPSFNPFGMLSNSLLSGMNAAAPTWPPSLSMSGDSRQPEPAPAPGGAFAGLPGRIAQTGGISESTTTNPLMGPFSPTDRRGLANVALPLALSLMMRMTQSNAMANGPSLATPTSSSTQGDTLHHHEGDSQQAASADGSHRQSSHTREFHHRRAGSSTDDTDVEHDPSMNPDTLVPGPQPQSQPNTDRRPIPGLGGMGAGIPAGGMMTSLLLQTLLGAAISGSGETPFNVAAEETLGERPATRDDAAPPLAASEGPQRRSQGLDYEMLLRLGDLLGPARRMNAQQHDVDTHIPTITYKNAGTSVSTSAVASVASSSLETRSGMNEAIENCKVEKHKGAADNDEQQSKSHDAMEEEGEEEEHAPTVLTVQDLLGETHEKCTICLSAYAEDDQLRVLSCRHGFHKDCLDQWLVTYRNSCPICRAKGVETTAASDTHEGGPVPEGMPAGVNNRRALPGQELPNAILFVLS</sequence>
<feature type="compositionally biased region" description="Basic residues" evidence="9">
    <location>
        <begin position="755"/>
        <end position="767"/>
    </location>
</feature>
<feature type="compositionally biased region" description="Low complexity" evidence="9">
    <location>
        <begin position="498"/>
        <end position="510"/>
    </location>
</feature>
<evidence type="ECO:0000313" key="12">
    <source>
        <dbReference type="Proteomes" id="UP001648503"/>
    </source>
</evidence>
<dbReference type="InterPro" id="IPR001841">
    <property type="entry name" value="Znf_RING"/>
</dbReference>
<evidence type="ECO:0000256" key="2">
    <source>
        <dbReference type="ARBA" id="ARBA00022692"/>
    </source>
</evidence>
<feature type="region of interest" description="Disordered" evidence="9">
    <location>
        <begin position="947"/>
        <end position="977"/>
    </location>
</feature>
<dbReference type="SUPFAM" id="SSF57850">
    <property type="entry name" value="RING/U-box"/>
    <property type="match status" value="1"/>
</dbReference>
<feature type="compositionally biased region" description="Low complexity" evidence="9">
    <location>
        <begin position="332"/>
        <end position="350"/>
    </location>
</feature>
<evidence type="ECO:0000256" key="5">
    <source>
        <dbReference type="ARBA" id="ARBA00022833"/>
    </source>
</evidence>
<feature type="domain" description="RING-type" evidence="10">
    <location>
        <begin position="992"/>
        <end position="1034"/>
    </location>
</feature>
<feature type="region of interest" description="Disordered" evidence="9">
    <location>
        <begin position="1"/>
        <end position="56"/>
    </location>
</feature>
<feature type="region of interest" description="Disordered" evidence="9">
    <location>
        <begin position="465"/>
        <end position="517"/>
    </location>
</feature>
<feature type="region of interest" description="Disordered" evidence="9">
    <location>
        <begin position="158"/>
        <end position="177"/>
    </location>
</feature>
<keyword evidence="12" id="KW-1185">Reference proteome</keyword>
<comment type="subcellular location">
    <subcellularLocation>
        <location evidence="1">Membrane</location>
        <topology evidence="1">Single-pass membrane protein</topology>
    </subcellularLocation>
</comment>
<keyword evidence="3" id="KW-0479">Metal-binding</keyword>
<feature type="region of interest" description="Disordered" evidence="9">
    <location>
        <begin position="294"/>
        <end position="360"/>
    </location>
</feature>
<feature type="region of interest" description="Disordered" evidence="9">
    <location>
        <begin position="587"/>
        <end position="614"/>
    </location>
</feature>
<dbReference type="PROSITE" id="PS50089">
    <property type="entry name" value="ZF_RING_2"/>
    <property type="match status" value="1"/>
</dbReference>
<feature type="compositionally biased region" description="Basic and acidic residues" evidence="9">
    <location>
        <begin position="947"/>
        <end position="964"/>
    </location>
</feature>
<feature type="compositionally biased region" description="Polar residues" evidence="9">
    <location>
        <begin position="717"/>
        <end position="734"/>
    </location>
</feature>
<dbReference type="InterPro" id="IPR051653">
    <property type="entry name" value="E3_ligase_sorting_rcpt"/>
</dbReference>